<dbReference type="GO" id="GO:0005634">
    <property type="term" value="C:nucleus"/>
    <property type="evidence" value="ECO:0007669"/>
    <property type="project" value="TreeGrafter"/>
</dbReference>
<dbReference type="PANTHER" id="PTHR13312">
    <property type="entry name" value="HIV-INDUCED PROTEIN-7-LIKE PROTEASE"/>
    <property type="match status" value="1"/>
</dbReference>
<protein>
    <recommendedName>
        <fullName evidence="3">Ubiquitin thioesterase OTU</fullName>
        <ecNumber evidence="3">3.4.19.12</ecNumber>
    </recommendedName>
</protein>
<evidence type="ECO:0000256" key="2">
    <source>
        <dbReference type="ARBA" id="ARBA00022801"/>
    </source>
</evidence>
<dbReference type="GO" id="GO:0030968">
    <property type="term" value="P:endoplasmic reticulum unfolded protein response"/>
    <property type="evidence" value="ECO:0007669"/>
    <property type="project" value="TreeGrafter"/>
</dbReference>
<keyword evidence="2 3" id="KW-0378">Hydrolase</keyword>
<feature type="region of interest" description="Disordered" evidence="5">
    <location>
        <begin position="62"/>
        <end position="164"/>
    </location>
</feature>
<feature type="compositionally biased region" description="Polar residues" evidence="5">
    <location>
        <begin position="499"/>
        <end position="509"/>
    </location>
</feature>
<dbReference type="InterPro" id="IPR005135">
    <property type="entry name" value="Endo/exonuclease/phosphatase"/>
</dbReference>
<dbReference type="GO" id="GO:0036503">
    <property type="term" value="P:ERAD pathway"/>
    <property type="evidence" value="ECO:0007669"/>
    <property type="project" value="TreeGrafter"/>
</dbReference>
<dbReference type="PROSITE" id="PS50802">
    <property type="entry name" value="OTU"/>
    <property type="match status" value="1"/>
</dbReference>
<evidence type="ECO:0000256" key="5">
    <source>
        <dbReference type="SAM" id="MobiDB-lite"/>
    </source>
</evidence>
<evidence type="ECO:0000256" key="1">
    <source>
        <dbReference type="ARBA" id="ARBA00000707"/>
    </source>
</evidence>
<comment type="catalytic activity">
    <reaction evidence="1 3">
        <text>Thiol-dependent hydrolysis of ester, thioester, amide, peptide and isopeptide bonds formed by the C-terminal Gly of ubiquitin (a 76-residue protein attached to proteins as an intracellular targeting signal).</text>
        <dbReference type="EC" id="3.4.19.12"/>
    </reaction>
</comment>
<dbReference type="Gene3D" id="3.30.420.10">
    <property type="entry name" value="Ribonuclease H-like superfamily/Ribonuclease H"/>
    <property type="match status" value="1"/>
</dbReference>
<dbReference type="GO" id="GO:0016579">
    <property type="term" value="P:protein deubiquitination"/>
    <property type="evidence" value="ECO:0007669"/>
    <property type="project" value="TreeGrafter"/>
</dbReference>
<evidence type="ECO:0000313" key="8">
    <source>
        <dbReference type="EMBL" id="CAE7307680.1"/>
    </source>
</evidence>
<keyword evidence="4" id="KW-0175">Coiled coil</keyword>
<comment type="function">
    <text evidence="3">Hydrolase that can remove conjugated ubiquitin from proteins and may therefore play an important regulatory role at the level of protein turnover by preventing degradation.</text>
</comment>
<evidence type="ECO:0000313" key="9">
    <source>
        <dbReference type="Proteomes" id="UP000604046"/>
    </source>
</evidence>
<dbReference type="InterPro" id="IPR036397">
    <property type="entry name" value="RNaseH_sf"/>
</dbReference>
<dbReference type="InterPro" id="IPR003323">
    <property type="entry name" value="OTU_dom"/>
</dbReference>
<dbReference type="OrthoDB" id="416119at2759"/>
<dbReference type="Pfam" id="PF03372">
    <property type="entry name" value="Exo_endo_phos"/>
    <property type="match status" value="1"/>
</dbReference>
<dbReference type="CDD" id="cd22744">
    <property type="entry name" value="OTU"/>
    <property type="match status" value="1"/>
</dbReference>
<dbReference type="InterPro" id="IPR000477">
    <property type="entry name" value="RT_dom"/>
</dbReference>
<dbReference type="PROSITE" id="PS50878">
    <property type="entry name" value="RT_POL"/>
    <property type="match status" value="1"/>
</dbReference>
<dbReference type="GO" id="GO:0005829">
    <property type="term" value="C:cytosol"/>
    <property type="evidence" value="ECO:0007669"/>
    <property type="project" value="TreeGrafter"/>
</dbReference>
<dbReference type="SUPFAM" id="SSF54001">
    <property type="entry name" value="Cysteine proteinases"/>
    <property type="match status" value="1"/>
</dbReference>
<evidence type="ECO:0000256" key="3">
    <source>
        <dbReference type="RuleBase" id="RU367104"/>
    </source>
</evidence>
<feature type="region of interest" description="Disordered" evidence="5">
    <location>
        <begin position="732"/>
        <end position="763"/>
    </location>
</feature>
<feature type="region of interest" description="Disordered" evidence="5">
    <location>
        <begin position="474"/>
        <end position="545"/>
    </location>
</feature>
<dbReference type="Gene3D" id="3.60.10.10">
    <property type="entry name" value="Endonuclease/exonuclease/phosphatase"/>
    <property type="match status" value="1"/>
</dbReference>
<dbReference type="Gene3D" id="3.90.70.80">
    <property type="match status" value="1"/>
</dbReference>
<name>A0A812NB08_9DINO</name>
<feature type="compositionally biased region" description="Low complexity" evidence="5">
    <location>
        <begin position="744"/>
        <end position="756"/>
    </location>
</feature>
<evidence type="ECO:0000259" key="7">
    <source>
        <dbReference type="PROSITE" id="PS50878"/>
    </source>
</evidence>
<dbReference type="EMBL" id="CAJNDS010002076">
    <property type="protein sequence ID" value="CAE7307680.1"/>
    <property type="molecule type" value="Genomic_DNA"/>
</dbReference>
<dbReference type="InterPro" id="IPR043502">
    <property type="entry name" value="DNA/RNA_pol_sf"/>
</dbReference>
<dbReference type="Pfam" id="PF00078">
    <property type="entry name" value="RVT_1"/>
    <property type="match status" value="1"/>
</dbReference>
<comment type="caution">
    <text evidence="8">The sequence shown here is derived from an EMBL/GenBank/DDBJ whole genome shotgun (WGS) entry which is preliminary data.</text>
</comment>
<dbReference type="EC" id="3.4.19.12" evidence="3"/>
<dbReference type="Pfam" id="PF02338">
    <property type="entry name" value="OTU"/>
    <property type="match status" value="1"/>
</dbReference>
<keyword evidence="3" id="KW-0833">Ubl conjugation pathway</keyword>
<keyword evidence="3" id="KW-0645">Protease</keyword>
<dbReference type="InterPro" id="IPR038765">
    <property type="entry name" value="Papain-like_cys_pep_sf"/>
</dbReference>
<reference evidence="8" key="1">
    <citation type="submission" date="2021-02" db="EMBL/GenBank/DDBJ databases">
        <authorList>
            <person name="Dougan E. K."/>
            <person name="Rhodes N."/>
            <person name="Thang M."/>
            <person name="Chan C."/>
        </authorList>
    </citation>
    <scope>NUCLEOTIDE SEQUENCE</scope>
</reference>
<feature type="domain" description="Reverse transcriptase" evidence="7">
    <location>
        <begin position="1527"/>
        <end position="1782"/>
    </location>
</feature>
<evidence type="ECO:0000256" key="4">
    <source>
        <dbReference type="SAM" id="Coils"/>
    </source>
</evidence>
<dbReference type="SUPFAM" id="SSF56219">
    <property type="entry name" value="DNase I-like"/>
    <property type="match status" value="1"/>
</dbReference>
<dbReference type="SUPFAM" id="SSF56672">
    <property type="entry name" value="DNA/RNA polymerases"/>
    <property type="match status" value="1"/>
</dbReference>
<dbReference type="PANTHER" id="PTHR13312:SF0">
    <property type="entry name" value="UBIQUITIN THIOESTERASE OTU1"/>
    <property type="match status" value="1"/>
</dbReference>
<keyword evidence="9" id="KW-1185">Reference proteome</keyword>
<organism evidence="8 9">
    <name type="scientific">Symbiodinium natans</name>
    <dbReference type="NCBI Taxonomy" id="878477"/>
    <lineage>
        <taxon>Eukaryota</taxon>
        <taxon>Sar</taxon>
        <taxon>Alveolata</taxon>
        <taxon>Dinophyceae</taxon>
        <taxon>Suessiales</taxon>
        <taxon>Symbiodiniaceae</taxon>
        <taxon>Symbiodinium</taxon>
    </lineage>
</organism>
<comment type="subcellular location">
    <subcellularLocation>
        <location evidence="3">Cytoplasm</location>
    </subcellularLocation>
</comment>
<feature type="domain" description="OTU" evidence="6">
    <location>
        <begin position="554"/>
        <end position="688"/>
    </location>
</feature>
<dbReference type="Proteomes" id="UP000604046">
    <property type="component" value="Unassembled WGS sequence"/>
</dbReference>
<dbReference type="GO" id="GO:0003676">
    <property type="term" value="F:nucleic acid binding"/>
    <property type="evidence" value="ECO:0007669"/>
    <property type="project" value="InterPro"/>
</dbReference>
<keyword evidence="3" id="KW-0963">Cytoplasm</keyword>
<proteinExistence type="predicted"/>
<sequence>MGCRIGEAANPGPDFDLNLQMGGLGDLLGPSFIESLKKQLQAAIQNAIKQALAGFSLDITGAQSSQGDPKGQADTSKEESQRAKRRRKGKGDAVDATKDPPQPETAPPGPPKGGSGRGVQPEGKGKGKSKGKDPVKPDPLLQRAPRKADGCDQGSWQQVSRKPPQEVWALRAEDWDSPVIEYNDVADNLDKTTGVFKAIVLCTEEQVAALSTLLQGSGKVHGITAVVITNNVADERCPGACGHKLVFKRVRYTHVQSPGQTRPMPKVLGAKLAKVAPEPTVVLYARFYKHFVTPAAWDSILKTPQIAFHMWTAKRHLQVHESWGWGKEKHGSTSEFNKVFGMVRVSTKNAEALLSQSGVEGCFLDVPRWTQIAAQTTEWIEKSPKESYADYLARALTLGSKFGLTYGMRSLGKRAWTAEQARLVVSKEFEGVEMLRQHRTKKGTDFVFRGSHTTEHDIIAIPVEVEQQAIKTRSSWSLAPPRDPFATTEQVVQPPPQQDASMEPSSGQAAGTEGTETKQAPPANGKGTKRPEGNDASSNGKRACAAQRALPPELVLKQADPDGNCLFASLSEGLAHTTDEKAINPKQLRAEIVQHLTKNRERYEPGWDHELPDGTANHDFNNYLQAIAQDKTWGGLLEIQAFARRYDTRVIIYPRAPTEPVCVVHAKAKSKVVVLVFNGSHFDYLLPASGRRFPKNLMDVKEGPPRVPMRGGGLSRAKSVATRQTVWSDNRASSKSVCSRDGPRSAAPRLASRRTAWTSQKASSMASDVSQDLEGCSLNTQRTLSKCAYRHIAPVPANLLFACTLCPLKQQTKSIGAYRNFRTKHYTKFHDGQHLPGKFYRPVVRHLLPDEEVFWRCPLCPMGISVAVRKQILRGTFAAMRRAHRDTHHSKVTRAKWKKLMALPQQGPKNLPNHIEDCRRRMLAKTVMKEVQKPRYPGLSMFVFPRAKFAQGTKTILKVSCEHAWKCQKCQAVVRSTPFVKRHSKGPCPETRPAFAQRQIQRLRDIRQWLQTQKKYTDEKARLLQEIDVNYLSAPGFVEAWRHEGYSALLSAGDVNKGSHRVALVSKVPLRQVNLGLARAQPRHVAGLVELCSSSRKHHLLVIAAYGFPGDLEATSEMLRELVEAARAFGGSFVIFGDFNATADEGYIVEATASGVVKVLDADFEEALPFTNPYRADLNTGEKRRTRRIDYAIADRSTLASRVEHFERPDLSDHLCVGYDLEVECRRSDYVLPKFHELSLQDEAAIGLNFDAVWDEELFSTYLDAAQLDEAWTQLSDVAECSLGADFFGWADRSRRSSFWEPVRPRRAAHRCGEHGHESRATQLLRGLLGRLSQLRQQPHDEHLQRAIRRGCGQLRRVVPGFPYIDLCYIDASIDAVSELYNVYSEQERNARLERWRVDTQQQWAKAHTWVKRKAEEALKLQGPTVSPDAIPTCVHPASMVAEHAELWHKKWTSSSTSNDASAVRGILASLQQFPLSDLKFDLSPEDLIRATKKMKGKSPGADQWTPEQLLALPKAWWAAVARLWCRVVACSYVPVAWRRAVVALLPKRGEATRPIALCSVIWRAGARCMNAQLRGWVDTWLNHLALGAAPQRGVQDGHARILQAWHMGCRRYVKQDLSAYFDSLNIEAVELVLARLGAPQWLAGLLRSFYTEPQRLFKAGGCFDARWRTTTAGFLQGCPLSPVIALAVGATWAEYCRCSDVDLMIFVDDRALWPLPHAACPATALRAALQRSDRFDEAFKFVCKPTKCAIVVLDSDSSLNELIAERGYSRESSLELLGIELKLSDGATSLLKLSLQTLLLRLRYLRLLRPRMEYRRRILTSLIHSALFWAAGVARPSARETQQLQAEITATLKDCITEETPQVLVYAVFGWQFSVEWYGDWAALKTAWRFQTRPPAWLDTVSLQDTFVPWIRVAPAALAVLDRMGWSASANGKVLQRTDARGDTRRFFFGYDNLGVLKHWLKEEHQRRGVHRCGRVKRSLHRAEPECARGLALPGPPHGQHHALAGHRLLGRQGPVELRRAAMATGGSAWHTAAKLRRPRDVPVQCLCGGLWPSRAHLAWACEKTAVCRHEVPLPRERAQERLFAAQIEAYPPAPPAVDLEGFEQDVADHLEAFFKDDAELFLASDGSAKEGVGAFAIVTAEASFGTGDASEDQSAFRNEALALLYITRALQRLPGDRRGRVHVLCDCQAALQGVARPGMSALPCIFEEIATNLRNLQSRGIAVSLTWVPAHGRKRHWRPPDGISAELCRDLNDKADAAANCARENRAAHSRRALWHQAFEEATAWETQAIQAAAAAGLLLAAAVERQPALSDGEELGDLDLSEVDGDSSINESALQEAWQLEDELREAKEELRQLGLRCHQAGMAGLERKPFPASASPAFRPEVPQEPFNLEPPPIARKQHDSLLEAAQSLVSNTGNADCTELSERLVAENLRLESEMQELQHFIEAQPLNSGGHWDPWQPLAGAMHESHGKLRSSMQQQLQSSQEALQLLRQALHHLGDIADVACPPPEVRTQVVNLLQGIAAAEAQLVSERRKRRACARELRELEGKRSECLGAVRFTLARSDLEF</sequence>
<dbReference type="InterPro" id="IPR036691">
    <property type="entry name" value="Endo/exonu/phosph_ase_sf"/>
</dbReference>
<keyword evidence="3" id="KW-0788">Thiol protease</keyword>
<accession>A0A812NB08</accession>
<gene>
    <name evidence="8" type="primary">OTUD4</name>
    <name evidence="8" type="ORF">SNAT2548_LOCUS16163</name>
</gene>
<feature type="compositionally biased region" description="Pro residues" evidence="5">
    <location>
        <begin position="100"/>
        <end position="111"/>
    </location>
</feature>
<evidence type="ECO:0000259" key="6">
    <source>
        <dbReference type="PROSITE" id="PS50802"/>
    </source>
</evidence>
<dbReference type="GO" id="GO:0004843">
    <property type="term" value="F:cysteine-type deubiquitinase activity"/>
    <property type="evidence" value="ECO:0007669"/>
    <property type="project" value="UniProtKB-UniRule"/>
</dbReference>
<feature type="coiled-coil region" evidence="4">
    <location>
        <begin position="2333"/>
        <end position="2360"/>
    </location>
</feature>